<dbReference type="EMBL" id="JACXWD010000041">
    <property type="protein sequence ID" value="MBD3868739.1"/>
    <property type="molecule type" value="Genomic_DNA"/>
</dbReference>
<protein>
    <recommendedName>
        <fullName evidence="4">Cytochrome C</fullName>
    </recommendedName>
</protein>
<feature type="signal peptide" evidence="1">
    <location>
        <begin position="1"/>
        <end position="34"/>
    </location>
</feature>
<keyword evidence="1" id="KW-0732">Signal</keyword>
<evidence type="ECO:0008006" key="4">
    <source>
        <dbReference type="Google" id="ProtNLM"/>
    </source>
</evidence>
<evidence type="ECO:0000256" key="1">
    <source>
        <dbReference type="SAM" id="SignalP"/>
    </source>
</evidence>
<accession>A0A8J6Y5U3</accession>
<name>A0A8J6Y5U3_9BACT</name>
<organism evidence="2 3">
    <name type="scientific">Candidatus Polarisedimenticola svalbardensis</name>
    <dbReference type="NCBI Taxonomy" id="2886004"/>
    <lineage>
        <taxon>Bacteria</taxon>
        <taxon>Pseudomonadati</taxon>
        <taxon>Acidobacteriota</taxon>
        <taxon>Candidatus Polarisedimenticolia</taxon>
        <taxon>Candidatus Polarisedimenticolales</taxon>
        <taxon>Candidatus Polarisedimenticolaceae</taxon>
        <taxon>Candidatus Polarisedimenticola</taxon>
    </lineage>
</organism>
<dbReference type="Gene3D" id="2.40.160.10">
    <property type="entry name" value="Porin"/>
    <property type="match status" value="1"/>
</dbReference>
<evidence type="ECO:0000313" key="3">
    <source>
        <dbReference type="Proteomes" id="UP000648239"/>
    </source>
</evidence>
<evidence type="ECO:0000313" key="2">
    <source>
        <dbReference type="EMBL" id="MBD3868739.1"/>
    </source>
</evidence>
<reference evidence="2 3" key="1">
    <citation type="submission" date="2020-08" db="EMBL/GenBank/DDBJ databases">
        <title>Acidobacteriota in marine sediments use diverse sulfur dissimilation pathways.</title>
        <authorList>
            <person name="Wasmund K."/>
        </authorList>
    </citation>
    <scope>NUCLEOTIDE SEQUENCE [LARGE SCALE GENOMIC DNA]</scope>
    <source>
        <strain evidence="2">MAG AM4</strain>
    </source>
</reference>
<gene>
    <name evidence="2" type="ORF">IFK94_11495</name>
</gene>
<dbReference type="AlphaFoldDB" id="A0A8J6Y5U3"/>
<proteinExistence type="predicted"/>
<sequence>MSRTIGSLSRCSMAGAALFSLAALAILCATPANAIPAFARKYETSCQTCHVAYPKLNTFGQAFRLLGYRMPGETEGQVKRPDVALGAASYKRVWPDAVWPGAIPQNLPLSLVANFQVQNSSQIEIEDGEVHRDTVNNDMIFPSEVALVVAGTAGEHVSYFGEIGFEQSVEAGMIEQEVGVEHIDIRFIRPIRNSMAFNVKIGSFQPELVSGFDHARRLTVANYDSMFGVSPIQSGGTEIVGGGGHHGGGGGISLPAVGRGIDLYGVVSHRFTWAAGILNGIGPGDATFDANSGKDTYVKGAYKWGGLAPDGSNAAVYAGSPKNWREKSVQVGVFYYRGDGKDIFFREEHDELGVIEVIFVEDPDYTRTGLDFNWYFKDLNIFGAYVSGDDDLRIYADSVTEPGEPGVFDPDESGTYTYKSWFVEADMVLGMPWLHGAVRYETVDLPRAEDGLKVQAYERATLSMTALVRANVKGVMEYTEDLNESRNYQFWLGAGIAF</sequence>
<feature type="chain" id="PRO_5035258717" description="Cytochrome C" evidence="1">
    <location>
        <begin position="35"/>
        <end position="498"/>
    </location>
</feature>
<dbReference type="Proteomes" id="UP000648239">
    <property type="component" value="Unassembled WGS sequence"/>
</dbReference>
<comment type="caution">
    <text evidence="2">The sequence shown here is derived from an EMBL/GenBank/DDBJ whole genome shotgun (WGS) entry which is preliminary data.</text>
</comment>
<dbReference type="InterPro" id="IPR023614">
    <property type="entry name" value="Porin_dom_sf"/>
</dbReference>